<gene>
    <name evidence="2" type="ORF">SAMN05216386_1119</name>
</gene>
<keyword evidence="1" id="KW-0812">Transmembrane</keyword>
<dbReference type="OrthoDB" id="7066293at2"/>
<dbReference type="RefSeq" id="WP_074795333.1">
    <property type="nucleotide sequence ID" value="NZ_FOVJ01000001.1"/>
</dbReference>
<keyword evidence="3" id="KW-1185">Reference proteome</keyword>
<evidence type="ECO:0000313" key="2">
    <source>
        <dbReference type="EMBL" id="SFN47283.1"/>
    </source>
</evidence>
<sequence length="222" mass="25213">MTNDDLRARLEAIDADCERAAKMELNELFDGVSHSGARYRPPSPQAAEAIWLKLIARKEDGFIQEIVEFLKPKAAAQSAVGKEVISTVQGITEEMFADERYLDRMKDFYKEIAWKTPEHEPFPDLQAGRLDLVDDAYRTGVREALRRARRNIISEFERHQPDLPKDAGFLSQWRHYSTLSPWQSIGTIILLSLTSYLIAWIIASDAVQGVLERFGWSSGTGL</sequence>
<keyword evidence="1" id="KW-1133">Transmembrane helix</keyword>
<feature type="transmembrane region" description="Helical" evidence="1">
    <location>
        <begin position="184"/>
        <end position="203"/>
    </location>
</feature>
<dbReference type="AlphaFoldDB" id="A0A1I4ZB87"/>
<protein>
    <submittedName>
        <fullName evidence="2">Uncharacterized protein</fullName>
    </submittedName>
</protein>
<proteinExistence type="predicted"/>
<evidence type="ECO:0000313" key="3">
    <source>
        <dbReference type="Proteomes" id="UP000183107"/>
    </source>
</evidence>
<name>A0A1I4ZB87_9PROT</name>
<evidence type="ECO:0000256" key="1">
    <source>
        <dbReference type="SAM" id="Phobius"/>
    </source>
</evidence>
<accession>A0A1I4ZB87</accession>
<dbReference type="EMBL" id="FOVJ01000001">
    <property type="protein sequence ID" value="SFN47283.1"/>
    <property type="molecule type" value="Genomic_DNA"/>
</dbReference>
<organism evidence="2 3">
    <name type="scientific">Nitrosospira briensis</name>
    <dbReference type="NCBI Taxonomy" id="35799"/>
    <lineage>
        <taxon>Bacteria</taxon>
        <taxon>Pseudomonadati</taxon>
        <taxon>Pseudomonadota</taxon>
        <taxon>Betaproteobacteria</taxon>
        <taxon>Nitrosomonadales</taxon>
        <taxon>Nitrosomonadaceae</taxon>
        <taxon>Nitrosospira</taxon>
    </lineage>
</organism>
<dbReference type="Proteomes" id="UP000183107">
    <property type="component" value="Unassembled WGS sequence"/>
</dbReference>
<reference evidence="3" key="1">
    <citation type="submission" date="2016-10" db="EMBL/GenBank/DDBJ databases">
        <authorList>
            <person name="Varghese N."/>
        </authorList>
    </citation>
    <scope>NUCLEOTIDE SEQUENCE [LARGE SCALE GENOMIC DNA]</scope>
    <source>
        <strain evidence="3">Nsp8</strain>
    </source>
</reference>
<keyword evidence="1" id="KW-0472">Membrane</keyword>